<evidence type="ECO:0000313" key="2">
    <source>
        <dbReference type="EMBL" id="KAG2107708.1"/>
    </source>
</evidence>
<gene>
    <name evidence="2" type="ORF">F5147DRAFT_653228</name>
</gene>
<feature type="region of interest" description="Disordered" evidence="1">
    <location>
        <begin position="1"/>
        <end position="20"/>
    </location>
</feature>
<proteinExistence type="predicted"/>
<dbReference type="Proteomes" id="UP000823399">
    <property type="component" value="Unassembled WGS sequence"/>
</dbReference>
<sequence length="176" mass="20204">MHRAKAAGAKGKAQDEETREDLKGEMGLLLNSINERIIWSLRGQLKLFSQGDGKHSHHNINVASRNCKTSTPFFEHFNFIDALNSFSPLQLFESRNFSSNVIRQDTLWTSNKVICITRLNRERRCLGYSKIYSPNSNVNVFGLLSLRGFYGAVLSKIALCQIRERTLYFTYMPYCN</sequence>
<organism evidence="2 3">
    <name type="scientific">Suillus discolor</name>
    <dbReference type="NCBI Taxonomy" id="1912936"/>
    <lineage>
        <taxon>Eukaryota</taxon>
        <taxon>Fungi</taxon>
        <taxon>Dikarya</taxon>
        <taxon>Basidiomycota</taxon>
        <taxon>Agaricomycotina</taxon>
        <taxon>Agaricomycetes</taxon>
        <taxon>Agaricomycetidae</taxon>
        <taxon>Boletales</taxon>
        <taxon>Suillineae</taxon>
        <taxon>Suillaceae</taxon>
        <taxon>Suillus</taxon>
    </lineage>
</organism>
<evidence type="ECO:0000256" key="1">
    <source>
        <dbReference type="SAM" id="MobiDB-lite"/>
    </source>
</evidence>
<feature type="compositionally biased region" description="Low complexity" evidence="1">
    <location>
        <begin position="1"/>
        <end position="11"/>
    </location>
</feature>
<protein>
    <submittedName>
        <fullName evidence="2">Uncharacterized protein</fullName>
    </submittedName>
</protein>
<keyword evidence="3" id="KW-1185">Reference proteome</keyword>
<dbReference type="RefSeq" id="XP_041292439.1">
    <property type="nucleotide sequence ID" value="XM_041433759.1"/>
</dbReference>
<name>A0A9P7F5A7_9AGAM</name>
<dbReference type="GeneID" id="64696018"/>
<dbReference type="EMBL" id="JABBWM010000030">
    <property type="protein sequence ID" value="KAG2107708.1"/>
    <property type="molecule type" value="Genomic_DNA"/>
</dbReference>
<comment type="caution">
    <text evidence="2">The sequence shown here is derived from an EMBL/GenBank/DDBJ whole genome shotgun (WGS) entry which is preliminary data.</text>
</comment>
<dbReference type="AlphaFoldDB" id="A0A9P7F5A7"/>
<accession>A0A9P7F5A7</accession>
<evidence type="ECO:0000313" key="3">
    <source>
        <dbReference type="Proteomes" id="UP000823399"/>
    </source>
</evidence>
<reference evidence="2" key="1">
    <citation type="journal article" date="2020" name="New Phytol.">
        <title>Comparative genomics reveals dynamic genome evolution in host specialist ectomycorrhizal fungi.</title>
        <authorList>
            <person name="Lofgren L.A."/>
            <person name="Nguyen N.H."/>
            <person name="Vilgalys R."/>
            <person name="Ruytinx J."/>
            <person name="Liao H.L."/>
            <person name="Branco S."/>
            <person name="Kuo A."/>
            <person name="LaButti K."/>
            <person name="Lipzen A."/>
            <person name="Andreopoulos W."/>
            <person name="Pangilinan J."/>
            <person name="Riley R."/>
            <person name="Hundley H."/>
            <person name="Na H."/>
            <person name="Barry K."/>
            <person name="Grigoriev I.V."/>
            <person name="Stajich J.E."/>
            <person name="Kennedy P.G."/>
        </authorList>
    </citation>
    <scope>NUCLEOTIDE SEQUENCE</scope>
    <source>
        <strain evidence="2">FC423</strain>
    </source>
</reference>
<dbReference type="OrthoDB" id="10617563at2759"/>